<dbReference type="EMBL" id="KE356561">
    <property type="protein sequence ID" value="ERG93632.1"/>
    <property type="molecule type" value="Genomic_DNA"/>
</dbReference>
<evidence type="ECO:0000313" key="3">
    <source>
        <dbReference type="Proteomes" id="UP000030710"/>
    </source>
</evidence>
<accession>U1PIZ0</accession>
<evidence type="ECO:0000256" key="1">
    <source>
        <dbReference type="SAM" id="MobiDB-lite"/>
    </source>
</evidence>
<name>U1PIZ0_9EURY</name>
<feature type="compositionally biased region" description="Low complexity" evidence="1">
    <location>
        <begin position="11"/>
        <end position="25"/>
    </location>
</feature>
<evidence type="ECO:0000313" key="2">
    <source>
        <dbReference type="EMBL" id="ERG93632.1"/>
    </source>
</evidence>
<protein>
    <submittedName>
        <fullName evidence="2">Uncharacterized protein</fullName>
    </submittedName>
</protein>
<gene>
    <name evidence="2" type="ORF">J07HQW2_00065</name>
</gene>
<proteinExistence type="predicted"/>
<dbReference type="Proteomes" id="UP000030710">
    <property type="component" value="Unassembled WGS sequence"/>
</dbReference>
<feature type="region of interest" description="Disordered" evidence="1">
    <location>
        <begin position="11"/>
        <end position="54"/>
    </location>
</feature>
<sequence length="102" mass="11109">MSPCLQVIEVSKSNSNSTTENGSTDSEPDKPTNVALHQPAKTRLTAYKNDNPLKNMSFDKAVNKLLDEIGFPPVEEIENKYLPSVAAESSSDAEDERSNNPA</sequence>
<dbReference type="STRING" id="1238425.J07HQW2_00065"/>
<organism evidence="2 3">
    <name type="scientific">Haloquadratum walsbyi J07HQW2</name>
    <dbReference type="NCBI Taxonomy" id="1238425"/>
    <lineage>
        <taxon>Archaea</taxon>
        <taxon>Methanobacteriati</taxon>
        <taxon>Methanobacteriota</taxon>
        <taxon>Stenosarchaea group</taxon>
        <taxon>Halobacteria</taxon>
        <taxon>Halobacteriales</taxon>
        <taxon>Haloferacaceae</taxon>
        <taxon>Haloquadratum</taxon>
    </lineage>
</organism>
<feature type="region of interest" description="Disordered" evidence="1">
    <location>
        <begin position="82"/>
        <end position="102"/>
    </location>
</feature>
<dbReference type="HOGENOM" id="CLU_2270993_0_0_2"/>
<reference evidence="2 3" key="1">
    <citation type="journal article" date="2013" name="PLoS ONE">
        <title>Assembly-driven community genomics of a hypersaline microbial ecosystem.</title>
        <authorList>
            <person name="Podell S."/>
            <person name="Ugalde J.A."/>
            <person name="Narasingarao P."/>
            <person name="Banfield J.F."/>
            <person name="Heidelberg K.B."/>
            <person name="Allen E.E."/>
        </authorList>
    </citation>
    <scope>NUCLEOTIDE SEQUENCE [LARGE SCALE GENOMIC DNA]</scope>
    <source>
        <strain evidence="3">J07HQW2</strain>
    </source>
</reference>
<dbReference type="AlphaFoldDB" id="U1PIZ0"/>